<evidence type="ECO:0000313" key="3">
    <source>
        <dbReference type="Proteomes" id="UP000246351"/>
    </source>
</evidence>
<proteinExistence type="predicted"/>
<organism evidence="2 3">
    <name type="scientific">Staphylococcus pseudintermedius</name>
    <dbReference type="NCBI Taxonomy" id="283734"/>
    <lineage>
        <taxon>Bacteria</taxon>
        <taxon>Bacillati</taxon>
        <taxon>Bacillota</taxon>
        <taxon>Bacilli</taxon>
        <taxon>Bacillales</taxon>
        <taxon>Staphylococcaceae</taxon>
        <taxon>Staphylococcus</taxon>
        <taxon>Staphylococcus intermedius group</taxon>
    </lineage>
</organism>
<keyword evidence="2" id="KW-0808">Transferase</keyword>
<dbReference type="GO" id="GO:0003871">
    <property type="term" value="F:5-methyltetrahydropteroyltriglutamate-homocysteine S-methyltransferase activity"/>
    <property type="evidence" value="ECO:0007669"/>
    <property type="project" value="InterPro"/>
</dbReference>
<dbReference type="GO" id="GO:0008270">
    <property type="term" value="F:zinc ion binding"/>
    <property type="evidence" value="ECO:0007669"/>
    <property type="project" value="InterPro"/>
</dbReference>
<evidence type="ECO:0000259" key="1">
    <source>
        <dbReference type="Pfam" id="PF08267"/>
    </source>
</evidence>
<accession>A0A317Z4S2</accession>
<dbReference type="GO" id="GO:0008652">
    <property type="term" value="P:amino acid biosynthetic process"/>
    <property type="evidence" value="ECO:0007669"/>
    <property type="project" value="InterPro"/>
</dbReference>
<feature type="domain" description="Cobalamin-independent methionine synthase MetE N-terminal" evidence="1">
    <location>
        <begin position="2"/>
        <end position="75"/>
    </location>
</feature>
<reference evidence="2 3" key="1">
    <citation type="journal article" date="2018" name="Vet. Microbiol.">
        <title>Clonal diversity and geographic distribution of methicillin-resistant Staphylococcus pseudintermedius from Australian animals: Discovery of novel sequence types.</title>
        <authorList>
            <person name="Worthing K.A."/>
            <person name="Abraham S."/>
            <person name="Coombs G.W."/>
            <person name="Pang S."/>
            <person name="Saputra S."/>
            <person name="Jordan D."/>
            <person name="Trott D.J."/>
            <person name="Norris J.M."/>
        </authorList>
    </citation>
    <scope>NUCLEOTIDE SEQUENCE [LARGE SCALE GENOMIC DNA]</scope>
    <source>
        <strain evidence="2 3">ST71 3</strain>
    </source>
</reference>
<dbReference type="PANTHER" id="PTHR30519">
    <property type="entry name" value="5-METHYLTETRAHYDROPTEROYLTRIGLUTAMATE--HOMOCYSTEINE METHYLTRANSFERASE"/>
    <property type="match status" value="1"/>
</dbReference>
<dbReference type="InterPro" id="IPR038071">
    <property type="entry name" value="UROD/MetE-like_sf"/>
</dbReference>
<dbReference type="EMBL" id="QEIV01001871">
    <property type="protein sequence ID" value="PWZ94903.1"/>
    <property type="molecule type" value="Genomic_DNA"/>
</dbReference>
<feature type="non-terminal residue" evidence="2">
    <location>
        <position position="1"/>
    </location>
</feature>
<dbReference type="InterPro" id="IPR013215">
    <property type="entry name" value="Cbl-indep_Met_Synth_N"/>
</dbReference>
<protein>
    <submittedName>
        <fullName evidence="2">5-methyltetrahydropteroyltriglutamate--homocysteine S-methyltransferase</fullName>
    </submittedName>
</protein>
<sequence>RVNRNRLLERFNEAKALNINAHPVIVGPVTFVALSKGGDQSFEDKVRTLLPLYVEVLQSLIDAGAELIQIDEPIL</sequence>
<keyword evidence="2" id="KW-0489">Methyltransferase</keyword>
<dbReference type="SUPFAM" id="SSF51726">
    <property type="entry name" value="UROD/MetE-like"/>
    <property type="match status" value="1"/>
</dbReference>
<comment type="caution">
    <text evidence="2">The sequence shown here is derived from an EMBL/GenBank/DDBJ whole genome shotgun (WGS) entry which is preliminary data.</text>
</comment>
<gene>
    <name evidence="2" type="ORF">DD924_16480</name>
</gene>
<dbReference type="GO" id="GO:0032259">
    <property type="term" value="P:methylation"/>
    <property type="evidence" value="ECO:0007669"/>
    <property type="project" value="UniProtKB-KW"/>
</dbReference>
<dbReference type="AlphaFoldDB" id="A0A317Z4S2"/>
<name>A0A317Z4S2_STAPS</name>
<dbReference type="Proteomes" id="UP000246351">
    <property type="component" value="Unassembled WGS sequence"/>
</dbReference>
<dbReference type="Gene3D" id="3.20.20.210">
    <property type="match status" value="1"/>
</dbReference>
<evidence type="ECO:0000313" key="2">
    <source>
        <dbReference type="EMBL" id="PWZ94903.1"/>
    </source>
</evidence>
<dbReference type="Pfam" id="PF08267">
    <property type="entry name" value="Meth_synt_1"/>
    <property type="match status" value="1"/>
</dbReference>
<feature type="non-terminal residue" evidence="2">
    <location>
        <position position="75"/>
    </location>
</feature>